<evidence type="ECO:0000313" key="1">
    <source>
        <dbReference type="EMBL" id="PRD67442.1"/>
    </source>
</evidence>
<dbReference type="Proteomes" id="UP000238326">
    <property type="component" value="Unassembled WGS sequence"/>
</dbReference>
<evidence type="ECO:0000313" key="2">
    <source>
        <dbReference type="Proteomes" id="UP000238326"/>
    </source>
</evidence>
<gene>
    <name evidence="1" type="ORF">C6P61_16385</name>
</gene>
<sequence>MKKTFPLQIEGRHPDRVLDATKNELRKYLKRERRRDLPAGVDYWDFDCRFGLSQDSAETVHLSQLIGKVDEAAQSDATQVYVEILAKHGVRGARVAPQGGDEI</sequence>
<keyword evidence="2" id="KW-1185">Reference proteome</keyword>
<protein>
    <submittedName>
        <fullName evidence="1">Uncharacterized protein</fullName>
    </submittedName>
</protein>
<name>A0A2S9KAN2_9BURK</name>
<dbReference type="RefSeq" id="WP_105730988.1">
    <property type="nucleotide sequence ID" value="NZ_PVLR01000061.1"/>
</dbReference>
<comment type="caution">
    <text evidence="1">The sequence shown here is derived from an EMBL/GenBank/DDBJ whole genome shotgun (WGS) entry which is preliminary data.</text>
</comment>
<reference evidence="1 2" key="1">
    <citation type="submission" date="2018-03" db="EMBL/GenBank/DDBJ databases">
        <title>Comparative genomics illustrates the genes involved in a hyperalkaliphilic mechanisms of Serpentinomonas isolated from highly-alkaline calcium-rich serpentinized springs.</title>
        <authorList>
            <person name="Suzuki S."/>
            <person name="Ishii S."/>
            <person name="Walworth N."/>
            <person name="Bird L."/>
            <person name="Kuenen J.G."/>
            <person name="Nealson K.H."/>
        </authorList>
    </citation>
    <scope>NUCLEOTIDE SEQUENCE [LARGE SCALE GENOMIC DNA]</scope>
    <source>
        <strain evidence="1 2">83</strain>
    </source>
</reference>
<dbReference type="EMBL" id="PVLR01000061">
    <property type="protein sequence ID" value="PRD67442.1"/>
    <property type="molecule type" value="Genomic_DNA"/>
</dbReference>
<organism evidence="1 2">
    <name type="scientific">Malikia spinosa</name>
    <dbReference type="NCBI Taxonomy" id="86180"/>
    <lineage>
        <taxon>Bacteria</taxon>
        <taxon>Pseudomonadati</taxon>
        <taxon>Pseudomonadota</taxon>
        <taxon>Betaproteobacteria</taxon>
        <taxon>Burkholderiales</taxon>
        <taxon>Comamonadaceae</taxon>
        <taxon>Malikia</taxon>
    </lineage>
</organism>
<dbReference type="InterPro" id="IPR046170">
    <property type="entry name" value="DUF6172"/>
</dbReference>
<dbReference type="Pfam" id="PF19669">
    <property type="entry name" value="DUF6172"/>
    <property type="match status" value="1"/>
</dbReference>
<accession>A0A2S9KAN2</accession>
<dbReference type="AlphaFoldDB" id="A0A2S9KAN2"/>
<proteinExistence type="predicted"/>
<dbReference type="OrthoDB" id="9794656at2"/>